<evidence type="ECO:0000313" key="1">
    <source>
        <dbReference type="EMBL" id="RKN39700.1"/>
    </source>
</evidence>
<dbReference type="EMBL" id="RBAL01000012">
    <property type="protein sequence ID" value="RKN39700.1"/>
    <property type="molecule type" value="Genomic_DNA"/>
</dbReference>
<gene>
    <name evidence="1" type="ORF">D7294_19850</name>
</gene>
<accession>A0A3A9YUT5</accession>
<protein>
    <submittedName>
        <fullName evidence="1">Uncharacterized protein</fullName>
    </submittedName>
</protein>
<dbReference type="OrthoDB" id="69974at2"/>
<name>A0A3A9YUT5_9ACTN</name>
<organism evidence="1 2">
    <name type="scientific">Streptomyces hoynatensis</name>
    <dbReference type="NCBI Taxonomy" id="1141874"/>
    <lineage>
        <taxon>Bacteria</taxon>
        <taxon>Bacillati</taxon>
        <taxon>Actinomycetota</taxon>
        <taxon>Actinomycetes</taxon>
        <taxon>Kitasatosporales</taxon>
        <taxon>Streptomycetaceae</taxon>
        <taxon>Streptomyces</taxon>
    </lineage>
</organism>
<dbReference type="Proteomes" id="UP000272474">
    <property type="component" value="Unassembled WGS sequence"/>
</dbReference>
<keyword evidence="2" id="KW-1185">Reference proteome</keyword>
<evidence type="ECO:0000313" key="2">
    <source>
        <dbReference type="Proteomes" id="UP000272474"/>
    </source>
</evidence>
<dbReference type="AlphaFoldDB" id="A0A3A9YUT5"/>
<sequence length="226" mass="24332">MRGRRHGDTAVEVPDIHGELETHLTVDCPASGVGELAAWAAGRGLGFVHIVLARGRSRSQPMVTLRGNGSAAGRAAETGRLAAELAAAGYPVVRTKTEAAPWAQGVPQHDAAAGAGHPGRYFEHHVKLLLPPGHDRAALERLVLPHAAHVSWNARRVRADGHEERFVTQRCARVGRATAEERLTALLEALAAPPVPHRIVEVEREYVVYDSNLALDDGWITEEPTP</sequence>
<proteinExistence type="predicted"/>
<reference evidence="1 2" key="1">
    <citation type="journal article" date="2014" name="Int. J. Syst. Evol. Microbiol.">
        <title>Streptomyces hoynatensis sp. nov., isolated from deep marine sediment.</title>
        <authorList>
            <person name="Veyisoglu A."/>
            <person name="Sahin N."/>
        </authorList>
    </citation>
    <scope>NUCLEOTIDE SEQUENCE [LARGE SCALE GENOMIC DNA]</scope>
    <source>
        <strain evidence="1 2">KCTC 29097</strain>
    </source>
</reference>
<comment type="caution">
    <text evidence="1">The sequence shown here is derived from an EMBL/GenBank/DDBJ whole genome shotgun (WGS) entry which is preliminary data.</text>
</comment>